<feature type="transmembrane region" description="Helical" evidence="1">
    <location>
        <begin position="142"/>
        <end position="159"/>
    </location>
</feature>
<organism evidence="3 4">
    <name type="scientific">Paenibacillus endophyticus</name>
    <dbReference type="NCBI Taxonomy" id="1294268"/>
    <lineage>
        <taxon>Bacteria</taxon>
        <taxon>Bacillati</taxon>
        <taxon>Bacillota</taxon>
        <taxon>Bacilli</taxon>
        <taxon>Bacillales</taxon>
        <taxon>Paenibacillaceae</taxon>
        <taxon>Paenibacillus</taxon>
    </lineage>
</organism>
<dbReference type="PANTHER" id="PTHR39430">
    <property type="entry name" value="MEMBRANE-ASSOCIATED PROTEASE-RELATED"/>
    <property type="match status" value="1"/>
</dbReference>
<feature type="transmembrane region" description="Helical" evidence="1">
    <location>
        <begin position="72"/>
        <end position="90"/>
    </location>
</feature>
<evidence type="ECO:0000313" key="3">
    <source>
        <dbReference type="EMBL" id="MBB3153223.1"/>
    </source>
</evidence>
<proteinExistence type="predicted"/>
<evidence type="ECO:0000259" key="2">
    <source>
        <dbReference type="Pfam" id="PF02517"/>
    </source>
</evidence>
<evidence type="ECO:0000313" key="4">
    <source>
        <dbReference type="Proteomes" id="UP000518605"/>
    </source>
</evidence>
<dbReference type="InterPro" id="IPR003675">
    <property type="entry name" value="Rce1/LyrA-like_dom"/>
</dbReference>
<dbReference type="Pfam" id="PF02517">
    <property type="entry name" value="Rce1-like"/>
    <property type="match status" value="1"/>
</dbReference>
<comment type="caution">
    <text evidence="3">The sequence shown here is derived from an EMBL/GenBank/DDBJ whole genome shotgun (WGS) entry which is preliminary data.</text>
</comment>
<feature type="transmembrane region" description="Helical" evidence="1">
    <location>
        <begin position="165"/>
        <end position="182"/>
    </location>
</feature>
<feature type="transmembrane region" description="Helical" evidence="1">
    <location>
        <begin position="32"/>
        <end position="51"/>
    </location>
</feature>
<dbReference type="EMBL" id="JACHXW010000009">
    <property type="protein sequence ID" value="MBB3153223.1"/>
    <property type="molecule type" value="Genomic_DNA"/>
</dbReference>
<protein>
    <recommendedName>
        <fullName evidence="2">CAAX prenyl protease 2/Lysostaphin resistance protein A-like domain-containing protein</fullName>
    </recommendedName>
</protein>
<feature type="transmembrane region" description="Helical" evidence="1">
    <location>
        <begin position="227"/>
        <end position="247"/>
    </location>
</feature>
<evidence type="ECO:0000256" key="1">
    <source>
        <dbReference type="SAM" id="Phobius"/>
    </source>
</evidence>
<reference evidence="3 4" key="1">
    <citation type="submission" date="2020-08" db="EMBL/GenBank/DDBJ databases">
        <title>Genomic Encyclopedia of Type Strains, Phase III (KMG-III): the genomes of soil and plant-associated and newly described type strains.</title>
        <authorList>
            <person name="Whitman W."/>
        </authorList>
    </citation>
    <scope>NUCLEOTIDE SEQUENCE [LARGE SCALE GENOMIC DNA]</scope>
    <source>
        <strain evidence="3 4">CECT 8234</strain>
    </source>
</reference>
<keyword evidence="1" id="KW-0472">Membrane</keyword>
<name>A0A7W5C8V2_9BACL</name>
<keyword evidence="1" id="KW-0812">Transmembrane</keyword>
<feature type="transmembrane region" description="Helical" evidence="1">
    <location>
        <begin position="102"/>
        <end position="121"/>
    </location>
</feature>
<dbReference type="RefSeq" id="WP_183564391.1">
    <property type="nucleotide sequence ID" value="NZ_CBCSLB010000033.1"/>
</dbReference>
<dbReference type="GO" id="GO:0004175">
    <property type="term" value="F:endopeptidase activity"/>
    <property type="evidence" value="ECO:0007669"/>
    <property type="project" value="UniProtKB-ARBA"/>
</dbReference>
<gene>
    <name evidence="3" type="ORF">FHS16_003285</name>
</gene>
<dbReference type="PANTHER" id="PTHR39430:SF1">
    <property type="entry name" value="PROTEASE"/>
    <property type="match status" value="1"/>
</dbReference>
<feature type="transmembrane region" description="Helical" evidence="1">
    <location>
        <begin position="187"/>
        <end position="207"/>
    </location>
</feature>
<keyword evidence="1" id="KW-1133">Transmembrane helix</keyword>
<feature type="transmembrane region" description="Helical" evidence="1">
    <location>
        <begin position="7"/>
        <end position="26"/>
    </location>
</feature>
<dbReference type="Proteomes" id="UP000518605">
    <property type="component" value="Unassembled WGS sequence"/>
</dbReference>
<keyword evidence="4" id="KW-1185">Reference proteome</keyword>
<dbReference type="GO" id="GO:0080120">
    <property type="term" value="P:CAAX-box protein maturation"/>
    <property type="evidence" value="ECO:0007669"/>
    <property type="project" value="UniProtKB-ARBA"/>
</dbReference>
<sequence>MKILFGIMGFLIIDLYMNLIPQLFDLRQATPWLLYASLFLVLVHWVAKLTGLRGVGELGLTGHYGWKRNVRIGFLLGASAWAAMFGLLAASEALHIVGVRGATGAAAFLSKAFAVAFLGSLMNELVVRGYVFAHLKGKIGNGYLLLLAACLYAFDDIWLSGFRASQVLASIMLGLSLGFVLLRTNSIWMSAGISTGVSFVSSLLYGIPGHSDGKGLLVVADAGSGNLIDHAQSYTALMLLFIILLAFRRLRMNKAAIEQL</sequence>
<accession>A0A7W5C8V2</accession>
<feature type="domain" description="CAAX prenyl protease 2/Lysostaphin resistance protein A-like" evidence="2">
    <location>
        <begin position="108"/>
        <end position="193"/>
    </location>
</feature>
<dbReference type="AlphaFoldDB" id="A0A7W5C8V2"/>